<keyword evidence="2" id="KW-0677">Repeat</keyword>
<feature type="domain" description="C2H2-type" evidence="8">
    <location>
        <begin position="928"/>
        <end position="955"/>
    </location>
</feature>
<feature type="domain" description="C2H2-type" evidence="8">
    <location>
        <begin position="384"/>
        <end position="411"/>
    </location>
</feature>
<evidence type="ECO:0000259" key="8">
    <source>
        <dbReference type="PROSITE" id="PS50157"/>
    </source>
</evidence>
<dbReference type="SMART" id="SM00355">
    <property type="entry name" value="ZnF_C2H2"/>
    <property type="match status" value="15"/>
</dbReference>
<feature type="domain" description="C2H2-type" evidence="8">
    <location>
        <begin position="562"/>
        <end position="589"/>
    </location>
</feature>
<dbReference type="FunFam" id="3.30.160.60:FF:003113">
    <property type="entry name" value="GD17411"/>
    <property type="match status" value="1"/>
</dbReference>
<feature type="compositionally biased region" description="Acidic residues" evidence="7">
    <location>
        <begin position="194"/>
        <end position="212"/>
    </location>
</feature>
<evidence type="ECO:0000256" key="2">
    <source>
        <dbReference type="ARBA" id="ARBA00022737"/>
    </source>
</evidence>
<feature type="compositionally biased region" description="Basic and acidic residues" evidence="7">
    <location>
        <begin position="305"/>
        <end position="319"/>
    </location>
</feature>
<dbReference type="InterPro" id="IPR050688">
    <property type="entry name" value="Zinc_finger/UBP_domain"/>
</dbReference>
<dbReference type="GO" id="GO:0008270">
    <property type="term" value="F:zinc ion binding"/>
    <property type="evidence" value="ECO:0007669"/>
    <property type="project" value="UniProtKB-KW"/>
</dbReference>
<dbReference type="FunFam" id="3.30.160.60:FF:000444">
    <property type="entry name" value="Zinc finger protein 335"/>
    <property type="match status" value="1"/>
</dbReference>
<proteinExistence type="predicted"/>
<protein>
    <submittedName>
        <fullName evidence="9">ZNF335 protein</fullName>
    </submittedName>
</protein>
<evidence type="ECO:0000256" key="4">
    <source>
        <dbReference type="ARBA" id="ARBA00022833"/>
    </source>
</evidence>
<name>A0A8K0AD74_BRALA</name>
<dbReference type="FunFam" id="3.30.160.60:FF:000100">
    <property type="entry name" value="Zinc finger 45-like"/>
    <property type="match status" value="1"/>
</dbReference>
<keyword evidence="10" id="KW-1185">Reference proteome</keyword>
<dbReference type="FunFam" id="3.30.160.60:FF:001564">
    <property type="entry name" value="zinc finger protein 827 isoform X1"/>
    <property type="match status" value="1"/>
</dbReference>
<feature type="domain" description="C2H2-type" evidence="8">
    <location>
        <begin position="441"/>
        <end position="468"/>
    </location>
</feature>
<evidence type="ECO:0000313" key="9">
    <source>
        <dbReference type="EMBL" id="CAH1270603.1"/>
    </source>
</evidence>
<keyword evidence="3 5" id="KW-0863">Zinc-finger</keyword>
<dbReference type="InterPro" id="IPR013087">
    <property type="entry name" value="Znf_C2H2_type"/>
</dbReference>
<dbReference type="Gene3D" id="3.30.160.60">
    <property type="entry name" value="Classic Zinc Finger"/>
    <property type="match status" value="10"/>
</dbReference>
<dbReference type="GO" id="GO:0045944">
    <property type="term" value="P:positive regulation of transcription by RNA polymerase II"/>
    <property type="evidence" value="ECO:0007669"/>
    <property type="project" value="TreeGrafter"/>
</dbReference>
<feature type="compositionally biased region" description="Basic and acidic residues" evidence="7">
    <location>
        <begin position="159"/>
        <end position="193"/>
    </location>
</feature>
<feature type="region of interest" description="Disordered" evidence="7">
    <location>
        <begin position="155"/>
        <end position="323"/>
    </location>
</feature>
<feature type="domain" description="C2H2-type" evidence="8">
    <location>
        <begin position="472"/>
        <end position="499"/>
    </location>
</feature>
<feature type="domain" description="C2H2-type" evidence="8">
    <location>
        <begin position="1012"/>
        <end position="1040"/>
    </location>
</feature>
<dbReference type="SUPFAM" id="SSF57667">
    <property type="entry name" value="beta-beta-alpha zinc fingers"/>
    <property type="match status" value="6"/>
</dbReference>
<feature type="compositionally biased region" description="Low complexity" evidence="7">
    <location>
        <begin position="80"/>
        <end position="99"/>
    </location>
</feature>
<evidence type="ECO:0000256" key="3">
    <source>
        <dbReference type="ARBA" id="ARBA00022771"/>
    </source>
</evidence>
<dbReference type="FunFam" id="3.30.160.60:FF:002040">
    <property type="entry name" value="zinc finger protein 70"/>
    <property type="match status" value="1"/>
</dbReference>
<evidence type="ECO:0000313" key="10">
    <source>
        <dbReference type="Proteomes" id="UP000838412"/>
    </source>
</evidence>
<feature type="compositionally biased region" description="Polar residues" evidence="7">
    <location>
        <begin position="272"/>
        <end position="294"/>
    </location>
</feature>
<dbReference type="PANTHER" id="PTHR24403">
    <property type="entry name" value="ZINC FINGER PROTEIN"/>
    <property type="match status" value="1"/>
</dbReference>
<feature type="domain" description="C2H2-type" evidence="8">
    <location>
        <begin position="413"/>
        <end position="440"/>
    </location>
</feature>
<feature type="domain" description="C2H2-type" evidence="8">
    <location>
        <begin position="531"/>
        <end position="558"/>
    </location>
</feature>
<dbReference type="AlphaFoldDB" id="A0A8K0AD74"/>
<organism evidence="9 10">
    <name type="scientific">Branchiostoma lanceolatum</name>
    <name type="common">Common lancelet</name>
    <name type="synonym">Amphioxus lanceolatum</name>
    <dbReference type="NCBI Taxonomy" id="7740"/>
    <lineage>
        <taxon>Eukaryota</taxon>
        <taxon>Metazoa</taxon>
        <taxon>Chordata</taxon>
        <taxon>Cephalochordata</taxon>
        <taxon>Leptocardii</taxon>
        <taxon>Amphioxiformes</taxon>
        <taxon>Branchiostomatidae</taxon>
        <taxon>Branchiostoma</taxon>
    </lineage>
</organism>
<feature type="domain" description="C2H2-type" evidence="8">
    <location>
        <begin position="956"/>
        <end position="983"/>
    </location>
</feature>
<dbReference type="GO" id="GO:0005634">
    <property type="term" value="C:nucleus"/>
    <property type="evidence" value="ECO:0007669"/>
    <property type="project" value="TreeGrafter"/>
</dbReference>
<reference evidence="9" key="1">
    <citation type="submission" date="2022-01" db="EMBL/GenBank/DDBJ databases">
        <authorList>
            <person name="Braso-Vives M."/>
        </authorList>
    </citation>
    <scope>NUCLEOTIDE SEQUENCE</scope>
</reference>
<dbReference type="OrthoDB" id="8117402at2759"/>
<evidence type="ECO:0000256" key="5">
    <source>
        <dbReference type="PROSITE-ProRule" id="PRU00042"/>
    </source>
</evidence>
<keyword evidence="6" id="KW-0175">Coiled coil</keyword>
<feature type="region of interest" description="Disordered" evidence="7">
    <location>
        <begin position="80"/>
        <end position="108"/>
    </location>
</feature>
<dbReference type="Proteomes" id="UP000838412">
    <property type="component" value="Chromosome 7"/>
</dbReference>
<feature type="domain" description="C2H2-type" evidence="8">
    <location>
        <begin position="984"/>
        <end position="1011"/>
    </location>
</feature>
<accession>A0A8K0AD74</accession>
<feature type="coiled-coil region" evidence="6">
    <location>
        <begin position="663"/>
        <end position="711"/>
    </location>
</feature>
<gene>
    <name evidence="9" type="primary">ZNF335</name>
    <name evidence="9" type="ORF">BLAG_LOCUS22835</name>
</gene>
<feature type="domain" description="C2H2-type" evidence="8">
    <location>
        <begin position="590"/>
        <end position="617"/>
    </location>
</feature>
<dbReference type="PROSITE" id="PS00028">
    <property type="entry name" value="ZINC_FINGER_C2H2_1"/>
    <property type="match status" value="9"/>
</dbReference>
<keyword evidence="1" id="KW-0479">Metal-binding</keyword>
<feature type="compositionally biased region" description="Basic and acidic residues" evidence="7">
    <location>
        <begin position="213"/>
        <end position="234"/>
    </location>
</feature>
<dbReference type="Pfam" id="PF00096">
    <property type="entry name" value="zf-C2H2"/>
    <property type="match status" value="4"/>
</dbReference>
<dbReference type="InterPro" id="IPR036236">
    <property type="entry name" value="Znf_C2H2_sf"/>
</dbReference>
<sequence length="1215" mass="137145">MDQHVQQVIQESTGAAGETTTIIYTVDGQLIGADGQLQTGDIVHEALSRVNALEAAMMTNNSGVITGEITTALPADNNASPSSVAVAESAPTPVEVVPPKKSRRGRPRKYPVVEKKDFNYFKDYIDVVLVEMYRCRLCKFDTMMKANMTRHMHIHHNQIQKDGETTTKEDSKSEEKAEEQQQEKEKEDAKGSDDESLPDDGAVDDNDEDSDYEPERPIVIKPPEEMMMEGDRGIPPKQRFKRSAPLTRRAAKLARTEDVAPKPAESAGKAAETSSSNVTNGTESAEVQPSTSDESQTKKAGTLKTAEEEKEGKSDEKVEVSPSPVRRVRVAKLKAKWIRKMKKGYRVRKLMRPHRCRSCGMRFPTVSDLNFHQKCHDGVSTNSFKCPDCPYSCTRWSSLKEHQFHHNGQSKPYKCDKCNYSSVYKKDVTRHQSSHTTDRPFICEQCGKSFKRDIHLKSHIDTHRRKADRNSYTCEICTMVFTLKKPYMEHVREHNQQPKLSSFTCPVCGRTYTMQKRLTQHMKTHSAEKPHMCDKCGKSFKKRYTFKMHLLTHIHARVDGKYVCELCSFICDNKRVLLNHQMAHNDEKPFKCNFCKYASSKEEFLVAHEAKHTGAKPFQCSICQFSTQHQRNLKLHVKGQHPEKYFELFGKDIPKKRLGIELHKQLQQLVQQERQQQHQLMQQQQQQQIQQQQEQQLLQQQQQQLQQIQQQQYEQIQVHGQAQAVQDAVTALQVVSGEATIVEITEDPGAGTEVATAKIGQPGTTTIYEATGGESAESVAESALDLLLNMSTARDSNISAIQLPLQEGEGETRKVVTIHMDPSENIGNYEYRLQPASVAGAREMEVTHVALNPYAEGPVVSQQQMYAGDPTEVSHTVVVTAGDSSTDKGTQYTMGVPISQQYAVQGGHEYTEYVSEEDGQGSSTPKKFTCKQCSLSFSGRSELEIHKKAHSGGQGFKCVDCDFSTLDWLALKEHMQEHSALRPHKCDQCSFASKNKKDLKRHQMTHTNEKPFTCEACGQRFNRNCHLKFHMERIHNTQKPQQSPQPAHTSIQEASLLQAISEASTSLPHQVVYTTQQAMSTPSMATQDTMTLGHQEVVSTAEIIHHVILTTSHPQEGEGLQQLMSQQHMVTTPSTSLAQQPTTTTMHQQVHQQHYQQQGLTQQALQQQQTGLLQQDGSLQQQQATLTQQYTTQEYDTSTEVMQATSNILHNYTRY</sequence>
<evidence type="ECO:0000256" key="7">
    <source>
        <dbReference type="SAM" id="MobiDB-lite"/>
    </source>
</evidence>
<evidence type="ECO:0000256" key="1">
    <source>
        <dbReference type="ARBA" id="ARBA00022723"/>
    </source>
</evidence>
<dbReference type="EMBL" id="OV696692">
    <property type="protein sequence ID" value="CAH1270603.1"/>
    <property type="molecule type" value="Genomic_DNA"/>
</dbReference>
<evidence type="ECO:0000256" key="6">
    <source>
        <dbReference type="SAM" id="Coils"/>
    </source>
</evidence>
<keyword evidence="4" id="KW-0862">Zinc</keyword>
<feature type="domain" description="C2H2-type" evidence="8">
    <location>
        <begin position="354"/>
        <end position="381"/>
    </location>
</feature>
<feature type="domain" description="C2H2-type" evidence="8">
    <location>
        <begin position="503"/>
        <end position="530"/>
    </location>
</feature>
<dbReference type="PROSITE" id="PS50157">
    <property type="entry name" value="ZINC_FINGER_C2H2_2"/>
    <property type="match status" value="13"/>
</dbReference>
<dbReference type="PANTHER" id="PTHR24403:SF67">
    <property type="entry name" value="FI01116P-RELATED"/>
    <property type="match status" value="1"/>
</dbReference>